<comment type="caution">
    <text evidence="5">The sequence shown here is derived from an EMBL/GenBank/DDBJ whole genome shotgun (WGS) entry which is preliminary data.</text>
</comment>
<dbReference type="Gene3D" id="3.90.70.10">
    <property type="entry name" value="Cysteine proteinases"/>
    <property type="match status" value="1"/>
</dbReference>
<feature type="chain" id="PRO_5018784974" evidence="3">
    <location>
        <begin position="20"/>
        <end position="538"/>
    </location>
</feature>
<dbReference type="InterPro" id="IPR000668">
    <property type="entry name" value="Peptidase_C1A_C"/>
</dbReference>
<dbReference type="InterPro" id="IPR038765">
    <property type="entry name" value="Papain-like_cys_pep_sf"/>
</dbReference>
<evidence type="ECO:0000256" key="3">
    <source>
        <dbReference type="SAM" id="SignalP"/>
    </source>
</evidence>
<feature type="signal peptide" evidence="3">
    <location>
        <begin position="1"/>
        <end position="19"/>
    </location>
</feature>
<dbReference type="Proteomes" id="UP000008974">
    <property type="component" value="Unassembled WGS sequence"/>
</dbReference>
<evidence type="ECO:0000313" key="5">
    <source>
        <dbReference type="EMBL" id="EFO61746.1"/>
    </source>
</evidence>
<dbReference type="InterPro" id="IPR013128">
    <property type="entry name" value="Peptidase_C1A"/>
</dbReference>
<protein>
    <submittedName>
        <fullName evidence="5">Cathepsin L</fullName>
    </submittedName>
</protein>
<dbReference type="AlphaFoldDB" id="E1F716"/>
<dbReference type="STRING" id="658858.E1F716"/>
<reference evidence="5 6" key="1">
    <citation type="journal article" date="2010" name="BMC Genomics">
        <title>Genome analysis and comparative genomics of a Giardia intestinalis assemblage E isolate.</title>
        <authorList>
            <person name="Jerlstrom-Hultqvist J."/>
            <person name="Franzen O."/>
            <person name="Ankarklev J."/>
            <person name="Xu F."/>
            <person name="Nohynkova E."/>
            <person name="Andersson J.O."/>
            <person name="Svard S.G."/>
            <person name="Andersson B."/>
        </authorList>
    </citation>
    <scope>NUCLEOTIDE SEQUENCE [LARGE SCALE GENOMIC DNA]</scope>
    <source>
        <strain evidence="5 6">P15</strain>
    </source>
</reference>
<keyword evidence="3" id="KW-0732">Signal</keyword>
<organism evidence="5 6">
    <name type="scientific">Giardia intestinalis (strain P15)</name>
    <name type="common">Giardia lamblia</name>
    <dbReference type="NCBI Taxonomy" id="658858"/>
    <lineage>
        <taxon>Eukaryota</taxon>
        <taxon>Metamonada</taxon>
        <taxon>Diplomonadida</taxon>
        <taxon>Hexamitidae</taxon>
        <taxon>Giardiinae</taxon>
        <taxon>Giardia</taxon>
    </lineage>
</organism>
<evidence type="ECO:0000313" key="6">
    <source>
        <dbReference type="Proteomes" id="UP000008974"/>
    </source>
</evidence>
<dbReference type="Pfam" id="PF00112">
    <property type="entry name" value="Peptidase_C1"/>
    <property type="match status" value="1"/>
</dbReference>
<keyword evidence="2" id="KW-1133">Transmembrane helix</keyword>
<feature type="transmembrane region" description="Helical" evidence="2">
    <location>
        <begin position="480"/>
        <end position="506"/>
    </location>
</feature>
<keyword evidence="2" id="KW-0472">Membrane</keyword>
<dbReference type="SMART" id="SM00645">
    <property type="entry name" value="Pept_C1"/>
    <property type="match status" value="1"/>
</dbReference>
<name>E1F716_GIAIA</name>
<keyword evidence="2" id="KW-0812">Transmembrane</keyword>
<dbReference type="VEuPathDB" id="GiardiaDB:GLP15_4988"/>
<sequence>MMLFLNLAGLYLLVGHIRACVSSEITENRYKCLFDEYNAHFKHNYECVTGYAQAFLQFVENLERFNVSHAQNITHLIDILTWREEKVSYTLNPVLHRDIIPSVSPQHRSKYIIKFDNRWRRVVHIIKKIMHGGSLVTNRCETYSQVIYVRSNPLPILSKLPPSVDFRELGLIDRARNQGLCGCSWAMAGAGLFEATIRSTREYFKNNDNVDNVFKDPQFNASEQYFLNKSSFGINSCCQGGNYLFLSLDLANNPLMDTVESLENFPFVMKDTYQNPDSIVRNFSRKVLNPFLPGNYVTMSPCKTSLIYIYDVLAPVWTFGKAIKIMKSLLAQGIPVIATLEISMLGGEYLQRIAMYNKGILDIPCKHGDRAAIHQVLIIGYGTYSGIDVWVVRNSWGDLWGSHGHFYVTIGKNSMCIEETLYTEIPAYFPLAGYDMYKPYIQRKPADSSTVWNGILERGDEDSLDPDPIEDNPKIEQKSLLITIATCTILALAVILLIVILVVATISKRRRMAKSSLQADSQSSVPVTNIRGERELFR</sequence>
<dbReference type="SUPFAM" id="SSF54001">
    <property type="entry name" value="Cysteine proteinases"/>
    <property type="match status" value="1"/>
</dbReference>
<dbReference type="CDD" id="cd02248">
    <property type="entry name" value="Peptidase_C1A"/>
    <property type="match status" value="1"/>
</dbReference>
<dbReference type="PANTHER" id="PTHR12411">
    <property type="entry name" value="CYSTEINE PROTEASE FAMILY C1-RELATED"/>
    <property type="match status" value="1"/>
</dbReference>
<evidence type="ECO:0000256" key="2">
    <source>
        <dbReference type="SAM" id="Phobius"/>
    </source>
</evidence>
<proteinExistence type="inferred from homology"/>
<feature type="domain" description="Peptidase C1A papain C-terminal" evidence="4">
    <location>
        <begin position="160"/>
        <end position="425"/>
    </location>
</feature>
<dbReference type="GO" id="GO:0008234">
    <property type="term" value="F:cysteine-type peptidase activity"/>
    <property type="evidence" value="ECO:0007669"/>
    <property type="project" value="InterPro"/>
</dbReference>
<dbReference type="InterPro" id="IPR039417">
    <property type="entry name" value="Peptidase_C1A_papain-like"/>
</dbReference>
<accession>E1F716</accession>
<comment type="similarity">
    <text evidence="1">Belongs to the peptidase C1 family.</text>
</comment>
<dbReference type="OrthoDB" id="190265at2759"/>
<dbReference type="EMBL" id="ACVC01000210">
    <property type="protein sequence ID" value="EFO61746.1"/>
    <property type="molecule type" value="Genomic_DNA"/>
</dbReference>
<gene>
    <name evidence="5" type="ORF">GLP15_4988</name>
</gene>
<evidence type="ECO:0000256" key="1">
    <source>
        <dbReference type="ARBA" id="ARBA00008455"/>
    </source>
</evidence>
<dbReference type="GO" id="GO:0006508">
    <property type="term" value="P:proteolysis"/>
    <property type="evidence" value="ECO:0007669"/>
    <property type="project" value="InterPro"/>
</dbReference>
<dbReference type="OMA" id="GSHGHFY"/>
<evidence type="ECO:0000259" key="4">
    <source>
        <dbReference type="SMART" id="SM00645"/>
    </source>
</evidence>